<sequence>MFAPEFLRLFRPEYRMNYLHSGSPVLRKCCGCIHLRAGAMISCLIWMGLSLYFAAVSFQHKSPFFSYMSDAAMLVFGTANLFFACIVAYGIFTIFQNNWYYVSHMVLWISIGVFVILVDGLVNVIIFIVIQEDYKSWCIGSASDALEINVESALNNNSTRINFLADFYNCQRTWEDELKFAILALIMMIIFYTYWAICFYSFSMKKSNTAFHTGTMRHAMANGQMVDPMMNPMGGFGPYDGIPGTGTGAPDPRMGMDPSHSNVIVLNNSKPSSKSSNKEKHHIRSSITTPPPPPYPLNPDNSNDLAEKGCSSVLVL</sequence>
<feature type="transmembrane region" description="Helical" evidence="2">
    <location>
        <begin position="37"/>
        <end position="59"/>
    </location>
</feature>
<feature type="transmembrane region" description="Helical" evidence="2">
    <location>
        <begin position="71"/>
        <end position="95"/>
    </location>
</feature>
<dbReference type="Proteomes" id="UP000193560">
    <property type="component" value="Unassembled WGS sequence"/>
</dbReference>
<dbReference type="EMBL" id="MCGE01000008">
    <property type="protein sequence ID" value="ORZ18478.1"/>
    <property type="molecule type" value="Genomic_DNA"/>
</dbReference>
<keyword evidence="2" id="KW-0812">Transmembrane</keyword>
<name>A0A1X2IL32_9FUNG</name>
<feature type="region of interest" description="Disordered" evidence="1">
    <location>
        <begin position="241"/>
        <end position="316"/>
    </location>
</feature>
<gene>
    <name evidence="3" type="ORF">BCR42DRAFT_410900</name>
</gene>
<keyword evidence="4" id="KW-1185">Reference proteome</keyword>
<comment type="caution">
    <text evidence="3">The sequence shown here is derived from an EMBL/GenBank/DDBJ whole genome shotgun (WGS) entry which is preliminary data.</text>
</comment>
<evidence type="ECO:0000256" key="1">
    <source>
        <dbReference type="SAM" id="MobiDB-lite"/>
    </source>
</evidence>
<evidence type="ECO:0000256" key="2">
    <source>
        <dbReference type="SAM" id="Phobius"/>
    </source>
</evidence>
<protein>
    <submittedName>
        <fullName evidence="3">Uncharacterized protein</fullName>
    </submittedName>
</protein>
<proteinExistence type="predicted"/>
<organism evidence="3 4">
    <name type="scientific">Absidia repens</name>
    <dbReference type="NCBI Taxonomy" id="90262"/>
    <lineage>
        <taxon>Eukaryota</taxon>
        <taxon>Fungi</taxon>
        <taxon>Fungi incertae sedis</taxon>
        <taxon>Mucoromycota</taxon>
        <taxon>Mucoromycotina</taxon>
        <taxon>Mucoromycetes</taxon>
        <taxon>Mucorales</taxon>
        <taxon>Cunninghamellaceae</taxon>
        <taxon>Absidia</taxon>
    </lineage>
</organism>
<keyword evidence="2" id="KW-0472">Membrane</keyword>
<dbReference type="AlphaFoldDB" id="A0A1X2IL32"/>
<reference evidence="3 4" key="1">
    <citation type="submission" date="2016-07" db="EMBL/GenBank/DDBJ databases">
        <title>Pervasive Adenine N6-methylation of Active Genes in Fungi.</title>
        <authorList>
            <consortium name="DOE Joint Genome Institute"/>
            <person name="Mondo S.J."/>
            <person name="Dannebaum R.O."/>
            <person name="Kuo R.C."/>
            <person name="Labutti K."/>
            <person name="Haridas S."/>
            <person name="Kuo A."/>
            <person name="Salamov A."/>
            <person name="Ahrendt S.R."/>
            <person name="Lipzen A."/>
            <person name="Sullivan W."/>
            <person name="Andreopoulos W.B."/>
            <person name="Clum A."/>
            <person name="Lindquist E."/>
            <person name="Daum C."/>
            <person name="Ramamoorthy G.K."/>
            <person name="Gryganskyi A."/>
            <person name="Culley D."/>
            <person name="Magnuson J.K."/>
            <person name="James T.Y."/>
            <person name="O'Malley M.A."/>
            <person name="Stajich J.E."/>
            <person name="Spatafora J.W."/>
            <person name="Visel A."/>
            <person name="Grigoriev I.V."/>
        </authorList>
    </citation>
    <scope>NUCLEOTIDE SEQUENCE [LARGE SCALE GENOMIC DNA]</scope>
    <source>
        <strain evidence="3 4">NRRL 1336</strain>
    </source>
</reference>
<evidence type="ECO:0000313" key="3">
    <source>
        <dbReference type="EMBL" id="ORZ18478.1"/>
    </source>
</evidence>
<feature type="transmembrane region" description="Helical" evidence="2">
    <location>
        <begin position="107"/>
        <end position="130"/>
    </location>
</feature>
<accession>A0A1X2IL32</accession>
<keyword evidence="2" id="KW-1133">Transmembrane helix</keyword>
<evidence type="ECO:0000313" key="4">
    <source>
        <dbReference type="Proteomes" id="UP000193560"/>
    </source>
</evidence>
<dbReference type="OrthoDB" id="2274059at2759"/>
<feature type="transmembrane region" description="Helical" evidence="2">
    <location>
        <begin position="180"/>
        <end position="202"/>
    </location>
</feature>